<evidence type="ECO:0000313" key="7">
    <source>
        <dbReference type="EMBL" id="PRT55986.1"/>
    </source>
</evidence>
<gene>
    <name evidence="7" type="ORF">B9G98_03606</name>
</gene>
<dbReference type="InterPro" id="IPR011084">
    <property type="entry name" value="DRMBL"/>
</dbReference>
<comment type="subcellular location">
    <subcellularLocation>
        <location evidence="1">Nucleus</location>
    </subcellularLocation>
</comment>
<evidence type="ECO:0000256" key="3">
    <source>
        <dbReference type="ARBA" id="ARBA00022763"/>
    </source>
</evidence>
<evidence type="ECO:0000256" key="2">
    <source>
        <dbReference type="ARBA" id="ARBA00010304"/>
    </source>
</evidence>
<dbReference type="InterPro" id="IPR001279">
    <property type="entry name" value="Metallo-B-lactamas"/>
</dbReference>
<dbReference type="GO" id="GO:0003684">
    <property type="term" value="F:damaged DNA binding"/>
    <property type="evidence" value="ECO:0007669"/>
    <property type="project" value="TreeGrafter"/>
</dbReference>
<dbReference type="AlphaFoldDB" id="A0A2T0FLX7"/>
<sequence length="447" mass="50854">MNVLCPLCDENITLLDVAQREAHADRCLEAMEGGHKLVVKEETAISTELKVETALIEKPLSDERDERLERIARKDKELELTYEAHLTKPKKRRNFKERKSEPPLKRSIPFFKILTFPGSKFAVDAFCYGPLEVDAYFLTHFHSDHYGGLSGSWKWGPIYCTPATARLVHYKLNVDPKYLCEVEIGQPCIVNGVRVFFLDANHCPGSSIILFNNKVLHTGDFRASPEILETVRGYTTKLDKCYLDTTYLDPKRVFPTQSYVISRCVEHCLSVQSTNQRSFFLKPRENRLLVMVGSYTIGKERLAIAIAKALDSKIWTPEPKLQILNLLKDNDLDELLLKSGNGVTCQVHLVSMSELNKEKLAERWKFLKKHYTHLLAFVPTGWTFRGTFDPASLPCPTSGTIGICKVPYSEHSSYEELQNFCNGIQIGKIIATVGSAHLNILQQWETR</sequence>
<dbReference type="Gene3D" id="3.60.15.10">
    <property type="entry name" value="Ribonuclease Z/Hydroxyacylglutathione hydrolase-like"/>
    <property type="match status" value="1"/>
</dbReference>
<evidence type="ECO:0000256" key="4">
    <source>
        <dbReference type="ARBA" id="ARBA00023204"/>
    </source>
</evidence>
<keyword evidence="5" id="KW-0539">Nucleus</keyword>
<dbReference type="STRING" id="45607.A0A2T0FLX7"/>
<dbReference type="PANTHER" id="PTHR23240:SF6">
    <property type="entry name" value="DNA CROSS-LINK REPAIR 1A PROTEIN"/>
    <property type="match status" value="1"/>
</dbReference>
<dbReference type="OrthoDB" id="262529at2759"/>
<keyword evidence="4" id="KW-0234">DNA repair</keyword>
<dbReference type="GO" id="GO:0036297">
    <property type="term" value="P:interstrand cross-link repair"/>
    <property type="evidence" value="ECO:0007669"/>
    <property type="project" value="TreeGrafter"/>
</dbReference>
<protein>
    <submittedName>
        <fullName evidence="7">DNA cross-link repair protein pso2/snm1</fullName>
    </submittedName>
</protein>
<dbReference type="Gene3D" id="3.40.50.12650">
    <property type="match status" value="1"/>
</dbReference>
<reference evidence="7 8" key="1">
    <citation type="submission" date="2017-04" db="EMBL/GenBank/DDBJ databases">
        <title>Genome sequencing of [Candida] sorbophila.</title>
        <authorList>
            <person name="Ahn J.O."/>
        </authorList>
    </citation>
    <scope>NUCLEOTIDE SEQUENCE [LARGE SCALE GENOMIC DNA]</scope>
    <source>
        <strain evidence="7 8">DS02</strain>
    </source>
</reference>
<dbReference type="GO" id="GO:0005634">
    <property type="term" value="C:nucleus"/>
    <property type="evidence" value="ECO:0007669"/>
    <property type="project" value="UniProtKB-SubCell"/>
</dbReference>
<comment type="caution">
    <text evidence="7">The sequence shown here is derived from an EMBL/GenBank/DDBJ whole genome shotgun (WGS) entry which is preliminary data.</text>
</comment>
<dbReference type="Proteomes" id="UP000238350">
    <property type="component" value="Unassembled WGS sequence"/>
</dbReference>
<evidence type="ECO:0000313" key="8">
    <source>
        <dbReference type="Proteomes" id="UP000238350"/>
    </source>
</evidence>
<evidence type="ECO:0000259" key="6">
    <source>
        <dbReference type="SMART" id="SM00849"/>
    </source>
</evidence>
<comment type="similarity">
    <text evidence="2">Belongs to the DNA repair metallo-beta-lactamase (DRMBL) family.</text>
</comment>
<dbReference type="PANTHER" id="PTHR23240">
    <property type="entry name" value="DNA CROSS-LINK REPAIR PROTEIN PSO2/SNM1-RELATED"/>
    <property type="match status" value="1"/>
</dbReference>
<dbReference type="EMBL" id="NDIQ01000022">
    <property type="protein sequence ID" value="PRT55986.1"/>
    <property type="molecule type" value="Genomic_DNA"/>
</dbReference>
<proteinExistence type="inferred from homology"/>
<keyword evidence="3" id="KW-0227">DNA damage</keyword>
<dbReference type="GO" id="GO:0035312">
    <property type="term" value="F:5'-3' DNA exonuclease activity"/>
    <property type="evidence" value="ECO:0007669"/>
    <property type="project" value="TreeGrafter"/>
</dbReference>
<evidence type="ECO:0000256" key="1">
    <source>
        <dbReference type="ARBA" id="ARBA00004123"/>
    </source>
</evidence>
<dbReference type="CDD" id="cd16273">
    <property type="entry name" value="SNM1A-1C-like_MBL-fold"/>
    <property type="match status" value="1"/>
</dbReference>
<evidence type="ECO:0000256" key="5">
    <source>
        <dbReference type="ARBA" id="ARBA00023242"/>
    </source>
</evidence>
<dbReference type="RefSeq" id="XP_024665931.1">
    <property type="nucleotide sequence ID" value="XM_024810163.1"/>
</dbReference>
<dbReference type="Pfam" id="PF07522">
    <property type="entry name" value="DRMBL"/>
    <property type="match status" value="1"/>
</dbReference>
<keyword evidence="8" id="KW-1185">Reference proteome</keyword>
<name>A0A2T0FLX7_9ASCO</name>
<dbReference type="InterPro" id="IPR036866">
    <property type="entry name" value="RibonucZ/Hydroxyglut_hydro"/>
</dbReference>
<organism evidence="7 8">
    <name type="scientific">Wickerhamiella sorbophila</name>
    <dbReference type="NCBI Taxonomy" id="45607"/>
    <lineage>
        <taxon>Eukaryota</taxon>
        <taxon>Fungi</taxon>
        <taxon>Dikarya</taxon>
        <taxon>Ascomycota</taxon>
        <taxon>Saccharomycotina</taxon>
        <taxon>Dipodascomycetes</taxon>
        <taxon>Dipodascales</taxon>
        <taxon>Trichomonascaceae</taxon>
        <taxon>Wickerhamiella</taxon>
    </lineage>
</organism>
<dbReference type="SMART" id="SM00849">
    <property type="entry name" value="Lactamase_B"/>
    <property type="match status" value="1"/>
</dbReference>
<feature type="domain" description="Metallo-beta-lactamase" evidence="6">
    <location>
        <begin position="43"/>
        <end position="257"/>
    </location>
</feature>
<dbReference type="SUPFAM" id="SSF56281">
    <property type="entry name" value="Metallo-hydrolase/oxidoreductase"/>
    <property type="match status" value="1"/>
</dbReference>
<dbReference type="GeneID" id="36517354"/>
<dbReference type="GO" id="GO:0006303">
    <property type="term" value="P:double-strand break repair via nonhomologous end joining"/>
    <property type="evidence" value="ECO:0007669"/>
    <property type="project" value="TreeGrafter"/>
</dbReference>
<accession>A0A2T0FLX7</accession>